<dbReference type="STRING" id="708197.A0A161W4F4"/>
<gene>
    <name evidence="3" type="ORF">CT0861_02130</name>
</gene>
<feature type="compositionally biased region" description="Polar residues" evidence="1">
    <location>
        <begin position="111"/>
        <end position="124"/>
    </location>
</feature>
<name>A0A161W4F4_9PEZI</name>
<dbReference type="InterPro" id="IPR025676">
    <property type="entry name" value="Clr5_dom"/>
</dbReference>
<feature type="domain" description="Clr5" evidence="2">
    <location>
        <begin position="1"/>
        <end position="54"/>
    </location>
</feature>
<dbReference type="OrthoDB" id="4115389at2759"/>
<feature type="region of interest" description="Disordered" evidence="1">
    <location>
        <begin position="236"/>
        <end position="289"/>
    </location>
</feature>
<feature type="compositionally biased region" description="Low complexity" evidence="1">
    <location>
        <begin position="256"/>
        <end position="275"/>
    </location>
</feature>
<evidence type="ECO:0000256" key="1">
    <source>
        <dbReference type="SAM" id="MobiDB-lite"/>
    </source>
</evidence>
<evidence type="ECO:0000313" key="4">
    <source>
        <dbReference type="Proteomes" id="UP000076552"/>
    </source>
</evidence>
<keyword evidence="4" id="KW-1185">Reference proteome</keyword>
<feature type="region of interest" description="Disordered" evidence="1">
    <location>
        <begin position="166"/>
        <end position="220"/>
    </location>
</feature>
<dbReference type="Pfam" id="PF14420">
    <property type="entry name" value="Clr5"/>
    <property type="match status" value="1"/>
</dbReference>
<feature type="region of interest" description="Disordered" evidence="1">
    <location>
        <begin position="59"/>
        <end position="130"/>
    </location>
</feature>
<protein>
    <recommendedName>
        <fullName evidence="2">Clr5 domain-containing protein</fullName>
    </recommendedName>
</protein>
<evidence type="ECO:0000259" key="2">
    <source>
        <dbReference type="Pfam" id="PF14420"/>
    </source>
</evidence>
<dbReference type="Proteomes" id="UP000076552">
    <property type="component" value="Unassembled WGS sequence"/>
</dbReference>
<evidence type="ECO:0000313" key="3">
    <source>
        <dbReference type="EMBL" id="KZL78578.1"/>
    </source>
</evidence>
<comment type="caution">
    <text evidence="3">The sequence shown here is derived from an EMBL/GenBank/DDBJ whole genome shotgun (WGS) entry which is preliminary data.</text>
</comment>
<dbReference type="EMBL" id="LFIV01000002">
    <property type="protein sequence ID" value="KZL78578.1"/>
    <property type="molecule type" value="Genomic_DNA"/>
</dbReference>
<reference evidence="3 4" key="1">
    <citation type="submission" date="2015-06" db="EMBL/GenBank/DDBJ databases">
        <title>Survival trade-offs in plant roots during colonization by closely related pathogenic and mutualistic fungi.</title>
        <authorList>
            <person name="Hacquard S."/>
            <person name="Kracher B."/>
            <person name="Hiruma K."/>
            <person name="Weinman A."/>
            <person name="Muench P."/>
            <person name="Garrido Oter R."/>
            <person name="Ver Loren van Themaat E."/>
            <person name="Dallerey J.-F."/>
            <person name="Damm U."/>
            <person name="Henrissat B."/>
            <person name="Lespinet O."/>
            <person name="Thon M."/>
            <person name="Kemen E."/>
            <person name="McHardy A.C."/>
            <person name="Schulze-Lefert P."/>
            <person name="O'Connell R.J."/>
        </authorList>
    </citation>
    <scope>NUCLEOTIDE SEQUENCE [LARGE SCALE GENOMIC DNA]</scope>
    <source>
        <strain evidence="3 4">0861</strain>
    </source>
</reference>
<sequence length="311" mass="35448">MTKAWREKRADITRLYIHENKTLNEVKAIMEEQHDFKASTRSYRQQFDKWGLAKYNCKKRTARRRSQDSGGHQYHHRSTGQDYLSADASGDAGGRGMASDFPVPDPDVYSQPMSPQSCGSSLGSESAVESGVVEDMMDATGASAADSHAPGGSYARDWPPQLSFMEQGRQQQQPSVSYPQYTQQQMQQRRRRRPSWDQQRTMQSPYGTLPSPPADLHDSTSYYSMFSNEEAGMSLQPVRPQAYSVLHPDPRRQESYPHQQSQPQYQYHQRQQQQQPPRPQMYSSAPLMPARRESVPYYGGVECVVRQSGQP</sequence>
<proteinExistence type="predicted"/>
<organism evidence="3 4">
    <name type="scientific">Colletotrichum tofieldiae</name>
    <dbReference type="NCBI Taxonomy" id="708197"/>
    <lineage>
        <taxon>Eukaryota</taxon>
        <taxon>Fungi</taxon>
        <taxon>Dikarya</taxon>
        <taxon>Ascomycota</taxon>
        <taxon>Pezizomycotina</taxon>
        <taxon>Sordariomycetes</taxon>
        <taxon>Hypocreomycetidae</taxon>
        <taxon>Glomerellales</taxon>
        <taxon>Glomerellaceae</taxon>
        <taxon>Colletotrichum</taxon>
        <taxon>Colletotrichum spaethianum species complex</taxon>
    </lineage>
</organism>
<dbReference type="AlphaFoldDB" id="A0A161W4F4"/>
<feature type="compositionally biased region" description="Low complexity" evidence="1">
    <location>
        <begin position="170"/>
        <end position="187"/>
    </location>
</feature>
<accession>A0A161W4F4</accession>